<feature type="region of interest" description="Disordered" evidence="1">
    <location>
        <begin position="1"/>
        <end position="52"/>
    </location>
</feature>
<feature type="compositionally biased region" description="Polar residues" evidence="1">
    <location>
        <begin position="31"/>
        <end position="40"/>
    </location>
</feature>
<evidence type="ECO:0000256" key="1">
    <source>
        <dbReference type="SAM" id="MobiDB-lite"/>
    </source>
</evidence>
<evidence type="ECO:0000313" key="2">
    <source>
        <dbReference type="EMBL" id="KAK4195503.1"/>
    </source>
</evidence>
<name>A0AAN7AQE2_9PEZI</name>
<accession>A0AAN7AQE2</accession>
<sequence>MGLPLWYPREKDGPATGTTDAGLGDAVATAETGTRNNSPALSEEDWDDAPPSLPYGGPGSLRIYTRPPRIVPINRGADAYVQSLDRGDIVNMVFLSFPSREWEDIHSGMTVYKQRLRTAFGDELEQWSAASYNETVLNVRNALLSARGTIFIMMVRVRGSS</sequence>
<protein>
    <submittedName>
        <fullName evidence="2">Uncharacterized protein</fullName>
    </submittedName>
</protein>
<keyword evidence="3" id="KW-1185">Reference proteome</keyword>
<dbReference type="EMBL" id="MU864011">
    <property type="protein sequence ID" value="KAK4195503.1"/>
    <property type="molecule type" value="Genomic_DNA"/>
</dbReference>
<dbReference type="Proteomes" id="UP001303160">
    <property type="component" value="Unassembled WGS sequence"/>
</dbReference>
<reference evidence="2" key="1">
    <citation type="journal article" date="2023" name="Mol. Phylogenet. Evol.">
        <title>Genome-scale phylogeny and comparative genomics of the fungal order Sordariales.</title>
        <authorList>
            <person name="Hensen N."/>
            <person name="Bonometti L."/>
            <person name="Westerberg I."/>
            <person name="Brannstrom I.O."/>
            <person name="Guillou S."/>
            <person name="Cros-Aarteil S."/>
            <person name="Calhoun S."/>
            <person name="Haridas S."/>
            <person name="Kuo A."/>
            <person name="Mondo S."/>
            <person name="Pangilinan J."/>
            <person name="Riley R."/>
            <person name="LaButti K."/>
            <person name="Andreopoulos B."/>
            <person name="Lipzen A."/>
            <person name="Chen C."/>
            <person name="Yan M."/>
            <person name="Daum C."/>
            <person name="Ng V."/>
            <person name="Clum A."/>
            <person name="Steindorff A."/>
            <person name="Ohm R.A."/>
            <person name="Martin F."/>
            <person name="Silar P."/>
            <person name="Natvig D.O."/>
            <person name="Lalanne C."/>
            <person name="Gautier V."/>
            <person name="Ament-Velasquez S.L."/>
            <person name="Kruys A."/>
            <person name="Hutchinson M.I."/>
            <person name="Powell A.J."/>
            <person name="Barry K."/>
            <person name="Miller A.N."/>
            <person name="Grigoriev I.V."/>
            <person name="Debuchy R."/>
            <person name="Gladieux P."/>
            <person name="Hiltunen Thoren M."/>
            <person name="Johannesson H."/>
        </authorList>
    </citation>
    <scope>NUCLEOTIDE SEQUENCE</scope>
    <source>
        <strain evidence="2">CBS 315.58</strain>
    </source>
</reference>
<reference evidence="2" key="2">
    <citation type="submission" date="2023-05" db="EMBL/GenBank/DDBJ databases">
        <authorList>
            <consortium name="Lawrence Berkeley National Laboratory"/>
            <person name="Steindorff A."/>
            <person name="Hensen N."/>
            <person name="Bonometti L."/>
            <person name="Westerberg I."/>
            <person name="Brannstrom I.O."/>
            <person name="Guillou S."/>
            <person name="Cros-Aarteil S."/>
            <person name="Calhoun S."/>
            <person name="Haridas S."/>
            <person name="Kuo A."/>
            <person name="Mondo S."/>
            <person name="Pangilinan J."/>
            <person name="Riley R."/>
            <person name="Labutti K."/>
            <person name="Andreopoulos B."/>
            <person name="Lipzen A."/>
            <person name="Chen C."/>
            <person name="Yanf M."/>
            <person name="Daum C."/>
            <person name="Ng V."/>
            <person name="Clum A."/>
            <person name="Ohm R."/>
            <person name="Martin F."/>
            <person name="Silar P."/>
            <person name="Natvig D."/>
            <person name="Lalanne C."/>
            <person name="Gautier V."/>
            <person name="Ament-Velasquez S.L."/>
            <person name="Kruys A."/>
            <person name="Hutchinson M.I."/>
            <person name="Powell A.J."/>
            <person name="Barry K."/>
            <person name="Miller A.N."/>
            <person name="Grigoriev I.V."/>
            <person name="Debuchy R."/>
            <person name="Gladieux P."/>
            <person name="Thoren M.H."/>
            <person name="Johannesson H."/>
        </authorList>
    </citation>
    <scope>NUCLEOTIDE SEQUENCE</scope>
    <source>
        <strain evidence="2">CBS 315.58</strain>
    </source>
</reference>
<organism evidence="2 3">
    <name type="scientific">Triangularia verruculosa</name>
    <dbReference type="NCBI Taxonomy" id="2587418"/>
    <lineage>
        <taxon>Eukaryota</taxon>
        <taxon>Fungi</taxon>
        <taxon>Dikarya</taxon>
        <taxon>Ascomycota</taxon>
        <taxon>Pezizomycotina</taxon>
        <taxon>Sordariomycetes</taxon>
        <taxon>Sordariomycetidae</taxon>
        <taxon>Sordariales</taxon>
        <taxon>Podosporaceae</taxon>
        <taxon>Triangularia</taxon>
    </lineage>
</organism>
<proteinExistence type="predicted"/>
<dbReference type="AlphaFoldDB" id="A0AAN7AQE2"/>
<comment type="caution">
    <text evidence="2">The sequence shown here is derived from an EMBL/GenBank/DDBJ whole genome shotgun (WGS) entry which is preliminary data.</text>
</comment>
<gene>
    <name evidence="2" type="ORF">QBC40DRAFT_258927</name>
</gene>
<evidence type="ECO:0000313" key="3">
    <source>
        <dbReference type="Proteomes" id="UP001303160"/>
    </source>
</evidence>